<reference evidence="8" key="1">
    <citation type="journal article" date="2021" name="Nat. Commun.">
        <title>Genetic determinants of endophytism in the Arabidopsis root mycobiome.</title>
        <authorList>
            <person name="Mesny F."/>
            <person name="Miyauchi S."/>
            <person name="Thiergart T."/>
            <person name="Pickel B."/>
            <person name="Atanasova L."/>
            <person name="Karlsson M."/>
            <person name="Huettel B."/>
            <person name="Barry K.W."/>
            <person name="Haridas S."/>
            <person name="Chen C."/>
            <person name="Bauer D."/>
            <person name="Andreopoulos W."/>
            <person name="Pangilinan J."/>
            <person name="LaButti K."/>
            <person name="Riley R."/>
            <person name="Lipzen A."/>
            <person name="Clum A."/>
            <person name="Drula E."/>
            <person name="Henrissat B."/>
            <person name="Kohler A."/>
            <person name="Grigoriev I.V."/>
            <person name="Martin F.M."/>
            <person name="Hacquard S."/>
        </authorList>
    </citation>
    <scope>NUCLEOTIDE SEQUENCE</scope>
    <source>
        <strain evidence="8">MPI-SDFR-AT-0120</strain>
    </source>
</reference>
<dbReference type="InterPro" id="IPR046347">
    <property type="entry name" value="bZIP_sf"/>
</dbReference>
<dbReference type="OrthoDB" id="295274at2759"/>
<comment type="subcellular location">
    <subcellularLocation>
        <location evidence="1">Nucleus</location>
    </subcellularLocation>
</comment>
<dbReference type="GO" id="GO:0005634">
    <property type="term" value="C:nucleus"/>
    <property type="evidence" value="ECO:0007669"/>
    <property type="project" value="UniProtKB-SubCell"/>
</dbReference>
<keyword evidence="2" id="KW-0805">Transcription regulation</keyword>
<evidence type="ECO:0000256" key="6">
    <source>
        <dbReference type="SAM" id="MobiDB-lite"/>
    </source>
</evidence>
<evidence type="ECO:0000256" key="4">
    <source>
        <dbReference type="ARBA" id="ARBA00023242"/>
    </source>
</evidence>
<keyword evidence="5" id="KW-0175">Coiled coil</keyword>
<evidence type="ECO:0000256" key="5">
    <source>
        <dbReference type="SAM" id="Coils"/>
    </source>
</evidence>
<dbReference type="GO" id="GO:0003700">
    <property type="term" value="F:DNA-binding transcription factor activity"/>
    <property type="evidence" value="ECO:0007669"/>
    <property type="project" value="InterPro"/>
</dbReference>
<dbReference type="CDD" id="cd14687">
    <property type="entry name" value="bZIP_ATF2"/>
    <property type="match status" value="1"/>
</dbReference>
<dbReference type="EMBL" id="JAGMVJ010000012">
    <property type="protein sequence ID" value="KAH7084505.1"/>
    <property type="molecule type" value="Genomic_DNA"/>
</dbReference>
<gene>
    <name evidence="8" type="ORF">FB567DRAFT_84178</name>
</gene>
<evidence type="ECO:0000256" key="3">
    <source>
        <dbReference type="ARBA" id="ARBA00023163"/>
    </source>
</evidence>
<dbReference type="SUPFAM" id="SSF57959">
    <property type="entry name" value="Leucine zipper domain"/>
    <property type="match status" value="1"/>
</dbReference>
<sequence length="320" mass="36017">MSTELLTMQSTPVPRYRESELDIKMASEISNLYHPHDGWAISSNETESGGPSPNYMRFTVPRIPTVEGRSEQRLVFGRERGCTEETTPVERRLSRRCADESIRRDYNTSCNTSTPTTPLGYGTSPLYTQPPTFTVANVMAQSTDMATVSPLQTHVEQEAVFAGSNISFERLPRAPGPPPFIEHSSSERQIPRRQPSGSSQNSEDDHPPTQKHPGFGRRRRSEFAVIGSARAIYLEKNRKAASKCRSKQKRQQENLVEEARGVERKNQALKVEVEMLKSGMRELMDIVGQHTHCSDSRLKLYVQREADRLATGCSEASRYA</sequence>
<dbReference type="Proteomes" id="UP000813461">
    <property type="component" value="Unassembled WGS sequence"/>
</dbReference>
<dbReference type="PROSITE" id="PS50217">
    <property type="entry name" value="BZIP"/>
    <property type="match status" value="1"/>
</dbReference>
<comment type="caution">
    <text evidence="8">The sequence shown here is derived from an EMBL/GenBank/DDBJ whole genome shotgun (WGS) entry which is preliminary data.</text>
</comment>
<keyword evidence="9" id="KW-1185">Reference proteome</keyword>
<name>A0A8K0R301_9PLEO</name>
<feature type="region of interest" description="Disordered" evidence="6">
    <location>
        <begin position="169"/>
        <end position="220"/>
    </location>
</feature>
<dbReference type="Pfam" id="PF00170">
    <property type="entry name" value="bZIP_1"/>
    <property type="match status" value="1"/>
</dbReference>
<evidence type="ECO:0000313" key="9">
    <source>
        <dbReference type="Proteomes" id="UP000813461"/>
    </source>
</evidence>
<dbReference type="AlphaFoldDB" id="A0A8K0R301"/>
<feature type="domain" description="BZIP" evidence="7">
    <location>
        <begin position="235"/>
        <end position="290"/>
    </location>
</feature>
<dbReference type="InterPro" id="IPR004827">
    <property type="entry name" value="bZIP"/>
</dbReference>
<protein>
    <recommendedName>
        <fullName evidence="7">BZIP domain-containing protein</fullName>
    </recommendedName>
</protein>
<evidence type="ECO:0000259" key="7">
    <source>
        <dbReference type="PROSITE" id="PS50217"/>
    </source>
</evidence>
<keyword evidence="4" id="KW-0539">Nucleus</keyword>
<dbReference type="Gene3D" id="1.20.5.170">
    <property type="match status" value="1"/>
</dbReference>
<evidence type="ECO:0000256" key="2">
    <source>
        <dbReference type="ARBA" id="ARBA00023015"/>
    </source>
</evidence>
<dbReference type="PANTHER" id="PTHR19304">
    <property type="entry name" value="CYCLIC-AMP RESPONSE ELEMENT BINDING PROTEIN"/>
    <property type="match status" value="1"/>
</dbReference>
<evidence type="ECO:0000256" key="1">
    <source>
        <dbReference type="ARBA" id="ARBA00004123"/>
    </source>
</evidence>
<organism evidence="8 9">
    <name type="scientific">Paraphoma chrysanthemicola</name>
    <dbReference type="NCBI Taxonomy" id="798071"/>
    <lineage>
        <taxon>Eukaryota</taxon>
        <taxon>Fungi</taxon>
        <taxon>Dikarya</taxon>
        <taxon>Ascomycota</taxon>
        <taxon>Pezizomycotina</taxon>
        <taxon>Dothideomycetes</taxon>
        <taxon>Pleosporomycetidae</taxon>
        <taxon>Pleosporales</taxon>
        <taxon>Pleosporineae</taxon>
        <taxon>Phaeosphaeriaceae</taxon>
        <taxon>Paraphoma</taxon>
    </lineage>
</organism>
<accession>A0A8K0R301</accession>
<dbReference type="InterPro" id="IPR051027">
    <property type="entry name" value="bZIP_transcription_factors"/>
</dbReference>
<evidence type="ECO:0000313" key="8">
    <source>
        <dbReference type="EMBL" id="KAH7084505.1"/>
    </source>
</evidence>
<keyword evidence="3" id="KW-0804">Transcription</keyword>
<proteinExistence type="predicted"/>
<feature type="coiled-coil region" evidence="5">
    <location>
        <begin position="245"/>
        <end position="272"/>
    </location>
</feature>